<dbReference type="Gene3D" id="1.10.10.480">
    <property type="entry name" value="Phosphofructokinase, domain 3"/>
    <property type="match status" value="1"/>
</dbReference>
<keyword evidence="5 10" id="KW-0479">Metal-binding</keyword>
<dbReference type="Pfam" id="PF00365">
    <property type="entry name" value="PFK"/>
    <property type="match status" value="1"/>
</dbReference>
<dbReference type="SUPFAM" id="SSF53784">
    <property type="entry name" value="Phosphofructokinase"/>
    <property type="match status" value="1"/>
</dbReference>
<proteinExistence type="inferred from homology"/>
<evidence type="ECO:0000256" key="1">
    <source>
        <dbReference type="ARBA" id="ARBA00001946"/>
    </source>
</evidence>
<feature type="binding site" description="in other chain" evidence="10">
    <location>
        <begin position="200"/>
        <end position="202"/>
    </location>
    <ligand>
        <name>substrate</name>
        <note>ligand shared between dimeric partners</note>
    </ligand>
</feature>
<dbReference type="NCBIfam" id="NF005482">
    <property type="entry name" value="PRK07085.1"/>
    <property type="match status" value="1"/>
</dbReference>
<evidence type="ECO:0000256" key="8">
    <source>
        <dbReference type="ARBA" id="ARBA00023152"/>
    </source>
</evidence>
<comment type="pathway">
    <text evidence="10">Carbohydrate degradation; glycolysis; D-glyceraldehyde 3-phosphate and glycerone phosphate from D-glucose: step 3/4.</text>
</comment>
<dbReference type="Gene3D" id="3.40.50.450">
    <property type="match status" value="1"/>
</dbReference>
<evidence type="ECO:0000259" key="11">
    <source>
        <dbReference type="Pfam" id="PF00365"/>
    </source>
</evidence>
<dbReference type="PIRSF" id="PIRSF005677">
    <property type="entry name" value="PPi_PFK_PfpB"/>
    <property type="match status" value="1"/>
</dbReference>
<dbReference type="GO" id="GO:0003872">
    <property type="term" value="F:6-phosphofructokinase activity"/>
    <property type="evidence" value="ECO:0007669"/>
    <property type="project" value="UniProtKB-UniRule"/>
</dbReference>
<dbReference type="NCBIfam" id="TIGR02477">
    <property type="entry name" value="PFKA_PPi"/>
    <property type="match status" value="1"/>
</dbReference>
<organism evidence="12">
    <name type="scientific">Mariniphaga anaerophila</name>
    <dbReference type="NCBI Taxonomy" id="1484053"/>
    <lineage>
        <taxon>Bacteria</taxon>
        <taxon>Pseudomonadati</taxon>
        <taxon>Bacteroidota</taxon>
        <taxon>Bacteroidia</taxon>
        <taxon>Marinilabiliales</taxon>
        <taxon>Prolixibacteraceae</taxon>
        <taxon>Mariniphaga</taxon>
    </lineage>
</organism>
<dbReference type="GO" id="GO:0005829">
    <property type="term" value="C:cytosol"/>
    <property type="evidence" value="ECO:0007669"/>
    <property type="project" value="TreeGrafter"/>
</dbReference>
<keyword evidence="3 10" id="KW-0963">Cytoplasm</keyword>
<feature type="site" description="Important for catalytic activity; stabilizes the transition state when the phosphoryl donor is PPi" evidence="10">
    <location>
        <position position="199"/>
    </location>
</feature>
<keyword evidence="4 10" id="KW-0808">Transferase</keyword>
<dbReference type="PANTHER" id="PTHR43650:SF1">
    <property type="entry name" value="PYROPHOSPHATE--FRUCTOSE 6-PHOSPHATE 1-PHOSPHOTRANSFERASE SUBUNIT BETA 2"/>
    <property type="match status" value="1"/>
</dbReference>
<sequence>MNISALQKERAKYQPKLPKSLRVAAKLTEGDKTESVANQKEIAELFPNTYGMPLITFEKDDKVSSKNPVNVGVILSGGQAPGGHNVISGIFDGIKKINPESKLYGFLVGPGGLVDHKYMELTAEIIDEYRNTGGFDIIGSGRTKLEEEWQFDKGLEIARDLNLNALVIIGGDDSNTNACVLAEYYSRINAGVQVIGCPKTIDGDLKNEMIEASFGFDTATKVYSELIGNIQRDANSAKKYWHFIKLMGRSASHIGLECALKTQPNITLISEEVADKQQTLGDIVDYITGIVAQRAEDGKNFGVALIPEGLIEFIPEMKILISELNDLLAEGTETEKEFKMLKKSHRINWVASQLTKESANVFKSLPQGIATQLTLDRDPHGNVQVSLIDTEKLLGEMVTEKLAVMKKEGKFSGKFSTQYHFFGYEGRCAAPSNFDADYCYSLGYTASVLISEGKTGYMASVRNLTAPAEEWIAGGVPITMMMNMERRHGHMKPVIQKALVELDGAPFKYFVSKRGEWALETSYVYPGPIQYFGPTEVCDQPTETLKLEKA</sequence>
<name>A0A831LXT1_9BACT</name>
<dbReference type="Proteomes" id="UP000886047">
    <property type="component" value="Unassembled WGS sequence"/>
</dbReference>
<dbReference type="InterPro" id="IPR035966">
    <property type="entry name" value="PKF_sf"/>
</dbReference>
<evidence type="ECO:0000256" key="7">
    <source>
        <dbReference type="ARBA" id="ARBA00022842"/>
    </source>
</evidence>
<gene>
    <name evidence="10" type="primary">pfp</name>
    <name evidence="12" type="ORF">ENN90_09130</name>
</gene>
<dbReference type="PRINTS" id="PR00476">
    <property type="entry name" value="PHFRCTKINASE"/>
</dbReference>
<comment type="function">
    <text evidence="2 10">Catalyzes the phosphorylation of D-fructose 6-phosphate, the first committing step of glycolysis. Uses inorganic phosphate (PPi) as phosphoryl donor instead of ATP like common ATP-dependent phosphofructokinases (ATP-PFKs), which renders the reaction reversible, and can thus function both in glycolysis and gluconeogenesis. Consistently, PPi-PFK can replace the enzymes of both the forward (ATP-PFK) and reverse (fructose-bisphosphatase (FBPase)) reactions.</text>
</comment>
<comment type="catalytic activity">
    <reaction evidence="9 10">
        <text>beta-D-fructose 6-phosphate + diphosphate = beta-D-fructose 1,6-bisphosphate + phosphate + H(+)</text>
        <dbReference type="Rhea" id="RHEA:13613"/>
        <dbReference type="ChEBI" id="CHEBI:15378"/>
        <dbReference type="ChEBI" id="CHEBI:32966"/>
        <dbReference type="ChEBI" id="CHEBI:33019"/>
        <dbReference type="ChEBI" id="CHEBI:43474"/>
        <dbReference type="ChEBI" id="CHEBI:57634"/>
        <dbReference type="EC" id="2.7.1.90"/>
    </reaction>
</comment>
<dbReference type="InterPro" id="IPR011183">
    <property type="entry name" value="PfpB_PPi_PFK"/>
</dbReference>
<comment type="similarity">
    <text evidence="10">Belongs to the phosphofructokinase type A (PFKA) family. PPi-dependent PFK group II subfamily. Clade 'Long' sub-subfamily.</text>
</comment>
<comment type="activity regulation">
    <text evidence="10">Non-allosteric.</text>
</comment>
<evidence type="ECO:0000256" key="5">
    <source>
        <dbReference type="ARBA" id="ARBA00022723"/>
    </source>
</evidence>
<dbReference type="EMBL" id="DSDK01000492">
    <property type="protein sequence ID" value="HDR51761.1"/>
    <property type="molecule type" value="Genomic_DNA"/>
</dbReference>
<feature type="binding site" evidence="10">
    <location>
        <position position="78"/>
    </location>
    <ligand>
        <name>diphosphate</name>
        <dbReference type="ChEBI" id="CHEBI:33019"/>
    </ligand>
</feature>
<dbReference type="GO" id="GO:0005524">
    <property type="term" value="F:ATP binding"/>
    <property type="evidence" value="ECO:0007669"/>
    <property type="project" value="InterPro"/>
</dbReference>
<evidence type="ECO:0000256" key="10">
    <source>
        <dbReference type="HAMAP-Rule" id="MF_01980"/>
    </source>
</evidence>
<dbReference type="GO" id="GO:0047334">
    <property type="term" value="F:diphosphate-fructose-6-phosphate 1-phosphotransferase activity"/>
    <property type="evidence" value="ECO:0007669"/>
    <property type="project" value="UniProtKB-EC"/>
</dbReference>
<dbReference type="FunFam" id="1.10.10.480:FF:000003">
    <property type="entry name" value="Pyrophosphate--fructose 6-phosphate 1-phosphotransferase"/>
    <property type="match status" value="1"/>
</dbReference>
<feature type="binding site" description="in other chain" evidence="10">
    <location>
        <begin position="424"/>
        <end position="427"/>
    </location>
    <ligand>
        <name>substrate</name>
        <note>ligand shared between dimeric partners</note>
    </ligand>
</feature>
<evidence type="ECO:0000256" key="4">
    <source>
        <dbReference type="ARBA" id="ARBA00022679"/>
    </source>
</evidence>
<reference evidence="12" key="1">
    <citation type="journal article" date="2020" name="mSystems">
        <title>Genome- and Community-Level Interaction Insights into Carbon Utilization and Element Cycling Functions of Hydrothermarchaeota in Hydrothermal Sediment.</title>
        <authorList>
            <person name="Zhou Z."/>
            <person name="Liu Y."/>
            <person name="Xu W."/>
            <person name="Pan J."/>
            <person name="Luo Z.H."/>
            <person name="Li M."/>
        </authorList>
    </citation>
    <scope>NUCLEOTIDE SEQUENCE [LARGE SCALE GENOMIC DNA]</scope>
    <source>
        <strain evidence="12">SpSt-1217</strain>
    </source>
</reference>
<dbReference type="UniPathway" id="UPA00109">
    <property type="reaction ID" value="UER00182"/>
</dbReference>
<feature type="binding site" description="in other chain" evidence="10">
    <location>
        <position position="308"/>
    </location>
    <ligand>
        <name>substrate</name>
        <note>ligand shared between dimeric partners</note>
    </ligand>
</feature>
<protein>
    <recommendedName>
        <fullName evidence="10">Pyrophosphate--fructose 6-phosphate 1-phosphotransferase</fullName>
        <ecNumber evidence="10">2.7.1.90</ecNumber>
    </recommendedName>
    <alternativeName>
        <fullName evidence="10">6-phosphofructokinase, pyrophosphate dependent</fullName>
    </alternativeName>
    <alternativeName>
        <fullName evidence="10">PPi-dependent phosphofructokinase</fullName>
        <shortName evidence="10">PPi-PFK</shortName>
    </alternativeName>
    <alternativeName>
        <fullName evidence="10">Pyrophosphate-dependent 6-phosphofructose-1-kinase</fullName>
    </alternativeName>
</protein>
<dbReference type="EC" id="2.7.1.90" evidence="10"/>
<comment type="subunit">
    <text evidence="10">Homodimer.</text>
</comment>
<feature type="domain" description="Phosphofructokinase" evidence="11">
    <location>
        <begin position="70"/>
        <end position="345"/>
    </location>
</feature>
<feature type="binding site" evidence="10">
    <location>
        <position position="172"/>
    </location>
    <ligand>
        <name>Mg(2+)</name>
        <dbReference type="ChEBI" id="CHEBI:18420"/>
        <note>catalytic</note>
    </ligand>
</feature>
<dbReference type="Gene3D" id="3.40.50.460">
    <property type="entry name" value="Phosphofructokinase domain"/>
    <property type="match status" value="1"/>
</dbReference>
<comment type="caution">
    <text evidence="10">Lacks conserved residue(s) required for the propagation of feature annotation.</text>
</comment>
<evidence type="ECO:0000256" key="6">
    <source>
        <dbReference type="ARBA" id="ARBA00022777"/>
    </source>
</evidence>
<dbReference type="GO" id="GO:0006002">
    <property type="term" value="P:fructose 6-phosphate metabolic process"/>
    <property type="evidence" value="ECO:0007669"/>
    <property type="project" value="InterPro"/>
</dbReference>
<feature type="binding site" description="in other chain" evidence="10">
    <location>
        <begin position="247"/>
        <end position="249"/>
    </location>
    <ligand>
        <name>substrate</name>
        <note>ligand shared between dimeric partners</note>
    </ligand>
</feature>
<feature type="active site" description="Proton acceptor" evidence="10">
    <location>
        <position position="202"/>
    </location>
</feature>
<comment type="subcellular location">
    <subcellularLocation>
        <location evidence="10">Cytoplasm</location>
    </subcellularLocation>
</comment>
<dbReference type="GO" id="GO:0046872">
    <property type="term" value="F:metal ion binding"/>
    <property type="evidence" value="ECO:0007669"/>
    <property type="project" value="UniProtKB-KW"/>
</dbReference>
<dbReference type="AlphaFoldDB" id="A0A831LXT1"/>
<dbReference type="GO" id="GO:0009749">
    <property type="term" value="P:response to glucose"/>
    <property type="evidence" value="ECO:0007669"/>
    <property type="project" value="TreeGrafter"/>
</dbReference>
<accession>A0A831LXT1</accession>
<keyword evidence="6 10" id="KW-0418">Kinase</keyword>
<comment type="caution">
    <text evidence="12">The sequence shown here is derived from an EMBL/GenBank/DDBJ whole genome shotgun (WGS) entry which is preliminary data.</text>
</comment>
<feature type="binding site" evidence="10">
    <location>
        <begin position="239"/>
        <end position="240"/>
    </location>
    <ligand>
        <name>substrate</name>
        <note>ligand shared between dimeric partners</note>
    </ligand>
</feature>
<evidence type="ECO:0000256" key="9">
    <source>
        <dbReference type="ARBA" id="ARBA00048072"/>
    </source>
</evidence>
<evidence type="ECO:0000256" key="2">
    <source>
        <dbReference type="ARBA" id="ARBA00003138"/>
    </source>
</evidence>
<dbReference type="InterPro" id="IPR022953">
    <property type="entry name" value="ATP_PFK"/>
</dbReference>
<keyword evidence="8 10" id="KW-0324">Glycolysis</keyword>
<evidence type="ECO:0000256" key="3">
    <source>
        <dbReference type="ARBA" id="ARBA00022490"/>
    </source>
</evidence>
<evidence type="ECO:0000313" key="12">
    <source>
        <dbReference type="EMBL" id="HDR51761.1"/>
    </source>
</evidence>
<dbReference type="InterPro" id="IPR000023">
    <property type="entry name" value="Phosphofructokinase_dom"/>
</dbReference>
<keyword evidence="7 10" id="KW-0460">Magnesium</keyword>
<comment type="cofactor">
    <cofactor evidence="1 10">
        <name>Mg(2+)</name>
        <dbReference type="ChEBI" id="CHEBI:18420"/>
    </cofactor>
</comment>
<dbReference type="PANTHER" id="PTHR43650">
    <property type="entry name" value="PYROPHOSPHATE--FRUCTOSE 6-PHOSPHATE 1-PHOSPHOTRANSFERASE"/>
    <property type="match status" value="1"/>
</dbReference>
<feature type="site" description="Important for catalytic activity and substrate specificity; stabilizes the transition state when the phosphoryl donor is PPi; prevents ATP from binding by mimicking the alpha-phosphate group of ATP" evidence="10">
    <location>
        <position position="173"/>
    </location>
</feature>
<dbReference type="HAMAP" id="MF_01980">
    <property type="entry name" value="Phosphofructokinase_II_Long"/>
    <property type="match status" value="1"/>
</dbReference>